<dbReference type="SMART" id="SM00481">
    <property type="entry name" value="POLIIIAc"/>
    <property type="match status" value="1"/>
</dbReference>
<dbReference type="InterPro" id="IPR016195">
    <property type="entry name" value="Pol/histidinol_Pase-like"/>
</dbReference>
<comment type="caution">
    <text evidence="2">The sequence shown here is derived from an EMBL/GenBank/DDBJ whole genome shotgun (WGS) entry which is preliminary data.</text>
</comment>
<dbReference type="Gene3D" id="1.10.150.650">
    <property type="match status" value="1"/>
</dbReference>
<dbReference type="Pfam" id="PF02811">
    <property type="entry name" value="PHP"/>
    <property type="match status" value="1"/>
</dbReference>
<accession>A0A2G6KDU0</accession>
<protein>
    <recommendedName>
        <fullName evidence="1">Polymerase/histidinol phosphatase N-terminal domain-containing protein</fullName>
    </recommendedName>
</protein>
<evidence type="ECO:0000313" key="2">
    <source>
        <dbReference type="EMBL" id="PIE33856.1"/>
    </source>
</evidence>
<dbReference type="GO" id="GO:0035312">
    <property type="term" value="F:5'-3' DNA exonuclease activity"/>
    <property type="evidence" value="ECO:0007669"/>
    <property type="project" value="TreeGrafter"/>
</dbReference>
<gene>
    <name evidence="2" type="ORF">CSA56_10105</name>
</gene>
<proteinExistence type="predicted"/>
<dbReference type="AlphaFoldDB" id="A0A2G6KDU0"/>
<reference evidence="2 3" key="1">
    <citation type="submission" date="2017-10" db="EMBL/GenBank/DDBJ databases">
        <title>Novel microbial diversity and functional potential in the marine mammal oral microbiome.</title>
        <authorList>
            <person name="Dudek N.K."/>
            <person name="Sun C.L."/>
            <person name="Burstein D."/>
            <person name="Kantor R.S."/>
            <person name="Aliaga Goltsman D.S."/>
            <person name="Bik E.M."/>
            <person name="Thomas B.C."/>
            <person name="Banfield J.F."/>
            <person name="Relman D.A."/>
        </authorList>
    </citation>
    <scope>NUCLEOTIDE SEQUENCE [LARGE SCALE GENOMIC DNA]</scope>
    <source>
        <strain evidence="2">DOLJORAL78_47_16</strain>
    </source>
</reference>
<sequence length="289" mass="32029">MPETRRIGQSFCSPLNPEDGYIDLHLHTNHSDGQFSPKQLVEKAIQHQLRAIAVTDHDTVSGIQEARYWAQHDSLQFLEGVEMSTYTEEDGELHILGYAIDPESSALREALDYQKTVRRRRIQQMLVRLQDVRITIPFKAVQRLAGPNVPIGRPHLARALVQAGAATSVDKAFDRFLAKGRLAWVPKVGLTHQQAIQAILEAGGIPVYAHPGIEGKDELIPKLQQLGLRGLEVFHSKHSPEDVARYAAIVTQRNLLATGGSDCHGGGSKDKPLIGSVHVPYRLFTALLR</sequence>
<dbReference type="PANTHER" id="PTHR42924:SF3">
    <property type="entry name" value="POLYMERASE_HISTIDINOL PHOSPHATASE N-TERMINAL DOMAIN-CONTAINING PROTEIN"/>
    <property type="match status" value="1"/>
</dbReference>
<dbReference type="GO" id="GO:0004534">
    <property type="term" value="F:5'-3' RNA exonuclease activity"/>
    <property type="evidence" value="ECO:0007669"/>
    <property type="project" value="TreeGrafter"/>
</dbReference>
<dbReference type="SUPFAM" id="SSF89550">
    <property type="entry name" value="PHP domain-like"/>
    <property type="match status" value="1"/>
</dbReference>
<dbReference type="CDD" id="cd07438">
    <property type="entry name" value="PHP_HisPPase_AMP"/>
    <property type="match status" value="1"/>
</dbReference>
<feature type="domain" description="Polymerase/histidinol phosphatase N-terminal" evidence="1">
    <location>
        <begin position="22"/>
        <end position="87"/>
    </location>
</feature>
<dbReference type="InterPro" id="IPR004013">
    <property type="entry name" value="PHP_dom"/>
</dbReference>
<dbReference type="PANTHER" id="PTHR42924">
    <property type="entry name" value="EXONUCLEASE"/>
    <property type="match status" value="1"/>
</dbReference>
<dbReference type="InterPro" id="IPR003141">
    <property type="entry name" value="Pol/His_phosphatase_N"/>
</dbReference>
<name>A0A2G6KDU0_9BACT</name>
<evidence type="ECO:0000313" key="3">
    <source>
        <dbReference type="Proteomes" id="UP000230821"/>
    </source>
</evidence>
<dbReference type="EMBL" id="PDSK01000094">
    <property type="protein sequence ID" value="PIE33856.1"/>
    <property type="molecule type" value="Genomic_DNA"/>
</dbReference>
<dbReference type="InterPro" id="IPR052018">
    <property type="entry name" value="PHP_domain"/>
</dbReference>
<organism evidence="2 3">
    <name type="scientific">candidate division KSB3 bacterium</name>
    <dbReference type="NCBI Taxonomy" id="2044937"/>
    <lineage>
        <taxon>Bacteria</taxon>
        <taxon>candidate division KSB3</taxon>
    </lineage>
</organism>
<dbReference type="Gene3D" id="3.20.20.140">
    <property type="entry name" value="Metal-dependent hydrolases"/>
    <property type="match status" value="1"/>
</dbReference>
<evidence type="ECO:0000259" key="1">
    <source>
        <dbReference type="SMART" id="SM00481"/>
    </source>
</evidence>
<dbReference type="Proteomes" id="UP000230821">
    <property type="component" value="Unassembled WGS sequence"/>
</dbReference>